<dbReference type="Ensembl" id="ENSGMOT00000050946.1">
    <property type="protein sequence ID" value="ENSGMOP00000044545.1"/>
    <property type="gene ID" value="ENSGMOG00000034707.1"/>
</dbReference>
<feature type="region of interest" description="Disordered" evidence="1">
    <location>
        <begin position="232"/>
        <end position="267"/>
    </location>
</feature>
<proteinExistence type="predicted"/>
<feature type="compositionally biased region" description="Polar residues" evidence="1">
    <location>
        <begin position="176"/>
        <end position="186"/>
    </location>
</feature>
<feature type="compositionally biased region" description="Low complexity" evidence="1">
    <location>
        <begin position="252"/>
        <end position="263"/>
    </location>
</feature>
<dbReference type="Pfam" id="PF15256">
    <property type="entry name" value="SPATIAL"/>
    <property type="match status" value="1"/>
</dbReference>
<evidence type="ECO:0000256" key="1">
    <source>
        <dbReference type="SAM" id="MobiDB-lite"/>
    </source>
</evidence>
<evidence type="ECO:0000313" key="3">
    <source>
        <dbReference type="Proteomes" id="UP000694546"/>
    </source>
</evidence>
<dbReference type="AlphaFoldDB" id="A0A8C5BBT2"/>
<organism evidence="2 3">
    <name type="scientific">Gadus morhua</name>
    <name type="common">Atlantic cod</name>
    <dbReference type="NCBI Taxonomy" id="8049"/>
    <lineage>
        <taxon>Eukaryota</taxon>
        <taxon>Metazoa</taxon>
        <taxon>Chordata</taxon>
        <taxon>Craniata</taxon>
        <taxon>Vertebrata</taxon>
        <taxon>Euteleostomi</taxon>
        <taxon>Actinopterygii</taxon>
        <taxon>Neopterygii</taxon>
        <taxon>Teleostei</taxon>
        <taxon>Neoteleostei</taxon>
        <taxon>Acanthomorphata</taxon>
        <taxon>Zeiogadaria</taxon>
        <taxon>Gadariae</taxon>
        <taxon>Gadiformes</taxon>
        <taxon>Gadoidei</taxon>
        <taxon>Gadidae</taxon>
        <taxon>Gadus</taxon>
    </lineage>
</organism>
<sequence>MSTAATLPGPVSRSNTEEISVSNYCQVPFSAHSARTLIKSSPRFGTMSHHSFFSRHNPHPNRVTHIQGLNGNLVCTVRDDWGVTTSLFPHPLIKSQTGFRACPLPLGPLSPYGSCSHQSIPGLLPEAWREELKELAVKVNLASRAKNTLKPPMDEPARRKTQYSARTGRIIPPSAQAYQRRTSTQRQAHHAQPLYDQELLVAASTSPIQPLSPPPPHPSNPCLHLHLTYPTPVSTSTSPIQPLSPPPPHLPNPCLHPHLTHPTPTSPTLPLPPPQLHNTYLDLTYPHLTYLHLTYCTQHLPPPHLPNTSATST</sequence>
<dbReference type="PANTHER" id="PTHR33772">
    <property type="entry name" value="THYMUS, BRAIN AND TESTES-ASSOCIATED"/>
    <property type="match status" value="1"/>
</dbReference>
<feature type="region of interest" description="Disordered" evidence="1">
    <location>
        <begin position="146"/>
        <end position="190"/>
    </location>
</feature>
<feature type="compositionally biased region" description="Pro residues" evidence="1">
    <location>
        <begin position="242"/>
        <end position="251"/>
    </location>
</feature>
<keyword evidence="3" id="KW-1185">Reference proteome</keyword>
<reference evidence="2" key="1">
    <citation type="submission" date="2025-08" db="UniProtKB">
        <authorList>
            <consortium name="Ensembl"/>
        </authorList>
    </citation>
    <scope>IDENTIFICATION</scope>
</reference>
<dbReference type="Proteomes" id="UP000694546">
    <property type="component" value="Chromosome 18"/>
</dbReference>
<dbReference type="PANTHER" id="PTHR33772:SF1">
    <property type="entry name" value="PROTEIN TBATA"/>
    <property type="match status" value="1"/>
</dbReference>
<reference evidence="2" key="2">
    <citation type="submission" date="2025-09" db="UniProtKB">
        <authorList>
            <consortium name="Ensembl"/>
        </authorList>
    </citation>
    <scope>IDENTIFICATION</scope>
</reference>
<dbReference type="GeneTree" id="ENSGT00940000174594"/>
<feature type="compositionally biased region" description="Low complexity" evidence="1">
    <location>
        <begin position="232"/>
        <end position="241"/>
    </location>
</feature>
<name>A0A8C5BBT2_GADMO</name>
<evidence type="ECO:0000313" key="2">
    <source>
        <dbReference type="Ensembl" id="ENSGMOP00000044545.1"/>
    </source>
</evidence>
<accession>A0A8C5BBT2</accession>
<dbReference type="InterPro" id="IPR037394">
    <property type="entry name" value="TBATA-like"/>
</dbReference>
<protein>
    <submittedName>
        <fullName evidence="2">Uncharacterized protein</fullName>
    </submittedName>
</protein>